<dbReference type="EMBL" id="CP017243">
    <property type="protein sequence ID" value="APO77693.1"/>
    <property type="molecule type" value="Genomic_DNA"/>
</dbReference>
<geneLocation type="plasmid" evidence="2">
    <name>prsp8c3b</name>
</geneLocation>
<dbReference type="Proteomes" id="UP000185109">
    <property type="component" value="Plasmid pRsp8C3b"/>
</dbReference>
<name>A0A1L5PC66_RHIET</name>
<organism evidence="1 2">
    <name type="scientific">Rhizobium etli 8C-3</name>
    <dbReference type="NCBI Taxonomy" id="538025"/>
    <lineage>
        <taxon>Bacteria</taxon>
        <taxon>Pseudomonadati</taxon>
        <taxon>Pseudomonadota</taxon>
        <taxon>Alphaproteobacteria</taxon>
        <taxon>Hyphomicrobiales</taxon>
        <taxon>Rhizobiaceae</taxon>
        <taxon>Rhizobium/Agrobacterium group</taxon>
        <taxon>Rhizobium</taxon>
    </lineage>
</organism>
<dbReference type="AlphaFoldDB" id="A0A1L5PC66"/>
<protein>
    <submittedName>
        <fullName evidence="1">Uncharacterized protein</fullName>
    </submittedName>
</protein>
<accession>A0A1L5PC66</accession>
<evidence type="ECO:0000313" key="2">
    <source>
        <dbReference type="Proteomes" id="UP000185109"/>
    </source>
</evidence>
<proteinExistence type="predicted"/>
<gene>
    <name evidence="1" type="ORF">AM571_PB00415</name>
</gene>
<keyword evidence="1" id="KW-0614">Plasmid</keyword>
<reference evidence="1 2" key="1">
    <citation type="submission" date="2016-09" db="EMBL/GenBank/DDBJ databases">
        <title>The complete genome sequences of Rhizobium gallicum, symbiovars gallicum and phaseoli, symbionts associated to common bean (Phaseolus vulgaris).</title>
        <authorList>
            <person name="Bustos P."/>
            <person name="Santamaria R.I."/>
            <person name="Perez-Carrascal O.M."/>
            <person name="Juarez S."/>
            <person name="Lozano L."/>
            <person name="Martinez-Flores I."/>
            <person name="Martinez-Romero E."/>
            <person name="Cevallos M."/>
            <person name="Romero D."/>
            <person name="Davila G."/>
            <person name="Gonzalez V."/>
        </authorList>
    </citation>
    <scope>NUCLEOTIDE SEQUENCE [LARGE SCALE GENOMIC DNA]</scope>
    <source>
        <strain evidence="1 2">8C-3</strain>
        <plasmid evidence="2">Plasmid prsp8c3b</plasmid>
    </source>
</reference>
<evidence type="ECO:0000313" key="1">
    <source>
        <dbReference type="EMBL" id="APO77693.1"/>
    </source>
</evidence>
<sequence length="64" mass="7385">MERFVRRSLRQIHINLPSTRPLIKENHLLGASEQLAWCLLIPGYKRQKAVCMMPVHETNGTEAT</sequence>